<organism evidence="1 2">
    <name type="scientific">Corchorus olitorius</name>
    <dbReference type="NCBI Taxonomy" id="93759"/>
    <lineage>
        <taxon>Eukaryota</taxon>
        <taxon>Viridiplantae</taxon>
        <taxon>Streptophyta</taxon>
        <taxon>Embryophyta</taxon>
        <taxon>Tracheophyta</taxon>
        <taxon>Spermatophyta</taxon>
        <taxon>Magnoliopsida</taxon>
        <taxon>eudicotyledons</taxon>
        <taxon>Gunneridae</taxon>
        <taxon>Pentapetalae</taxon>
        <taxon>rosids</taxon>
        <taxon>malvids</taxon>
        <taxon>Malvales</taxon>
        <taxon>Malvaceae</taxon>
        <taxon>Grewioideae</taxon>
        <taxon>Apeibeae</taxon>
        <taxon>Corchorus</taxon>
    </lineage>
</organism>
<name>A0A1R3I6Q0_9ROSI</name>
<evidence type="ECO:0000313" key="2">
    <source>
        <dbReference type="Proteomes" id="UP000187203"/>
    </source>
</evidence>
<comment type="caution">
    <text evidence="1">The sequence shown here is derived from an EMBL/GenBank/DDBJ whole genome shotgun (WGS) entry which is preliminary data.</text>
</comment>
<reference evidence="2" key="1">
    <citation type="submission" date="2013-09" db="EMBL/GenBank/DDBJ databases">
        <title>Corchorus olitorius genome sequencing.</title>
        <authorList>
            <person name="Alam M."/>
            <person name="Haque M.S."/>
            <person name="Islam M.S."/>
            <person name="Emdad E.M."/>
            <person name="Islam M.M."/>
            <person name="Ahmed B."/>
            <person name="Halim A."/>
            <person name="Hossen Q.M.M."/>
            <person name="Hossain M.Z."/>
            <person name="Ahmed R."/>
            <person name="Khan M.M."/>
            <person name="Islam R."/>
            <person name="Rashid M.M."/>
            <person name="Khan S.A."/>
            <person name="Rahman M.S."/>
            <person name="Alam M."/>
            <person name="Yahiya A.S."/>
            <person name="Khan M.S."/>
            <person name="Azam M.S."/>
            <person name="Haque T."/>
            <person name="Lashkar M.Z.H."/>
            <person name="Akhand A.I."/>
            <person name="Morshed G."/>
            <person name="Roy S."/>
            <person name="Uddin K.S."/>
            <person name="Rabeya T."/>
            <person name="Hossain A.S."/>
            <person name="Chowdhury A."/>
            <person name="Snigdha A.R."/>
            <person name="Mortoza M.S."/>
            <person name="Matin S.A."/>
            <person name="Hoque S.M.E."/>
            <person name="Islam M.K."/>
            <person name="Roy D.K."/>
            <person name="Haider R."/>
            <person name="Moosa M.M."/>
            <person name="Elias S.M."/>
            <person name="Hasan A.M."/>
            <person name="Jahan S."/>
            <person name="Shafiuddin M."/>
            <person name="Mahmood N."/>
            <person name="Shommy N.S."/>
        </authorList>
    </citation>
    <scope>NUCLEOTIDE SEQUENCE [LARGE SCALE GENOMIC DNA]</scope>
    <source>
        <strain evidence="2">cv. O-4</strain>
    </source>
</reference>
<gene>
    <name evidence="1" type="ORF">COLO4_24798</name>
</gene>
<dbReference type="AlphaFoldDB" id="A0A1R3I6Q0"/>
<accession>A0A1R3I6Q0</accession>
<sequence>MLSWRVWIPFRCSFILSLLYPYVPPWYGLCFTVFNDYLNAPALSISICGFMNVYYCPDPLLSVILTYAPDVL</sequence>
<proteinExistence type="predicted"/>
<protein>
    <submittedName>
        <fullName evidence="1">Uncharacterized protein</fullName>
    </submittedName>
</protein>
<evidence type="ECO:0000313" key="1">
    <source>
        <dbReference type="EMBL" id="OMO78267.1"/>
    </source>
</evidence>
<keyword evidence="2" id="KW-1185">Reference proteome</keyword>
<dbReference type="EMBL" id="AWUE01018788">
    <property type="protein sequence ID" value="OMO78267.1"/>
    <property type="molecule type" value="Genomic_DNA"/>
</dbReference>
<dbReference type="Proteomes" id="UP000187203">
    <property type="component" value="Unassembled WGS sequence"/>
</dbReference>